<keyword evidence="7" id="KW-1185">Reference proteome</keyword>
<dbReference type="Pfam" id="PF00651">
    <property type="entry name" value="BTB"/>
    <property type="match status" value="1"/>
</dbReference>
<reference evidence="6 7" key="1">
    <citation type="journal article" date="2013" name="Genome Biol.">
        <title>Genome of Acanthamoeba castellanii highlights extensive lateral gene transfer and early evolution of tyrosine kinase signaling.</title>
        <authorList>
            <person name="Clarke M."/>
            <person name="Lohan A.J."/>
            <person name="Liu B."/>
            <person name="Lagkouvardos I."/>
            <person name="Roy S."/>
            <person name="Zafar N."/>
            <person name="Bertelli C."/>
            <person name="Schilde C."/>
            <person name="Kianianmomeni A."/>
            <person name="Burglin T.R."/>
            <person name="Frech C."/>
            <person name="Turcotte B."/>
            <person name="Kopec K.O."/>
            <person name="Synnott J.M."/>
            <person name="Choo C."/>
            <person name="Paponov I."/>
            <person name="Finkler A."/>
            <person name="Soon Heng Tan C."/>
            <person name="Hutchins A.P."/>
            <person name="Weinmeier T."/>
            <person name="Rattei T."/>
            <person name="Chu J.S."/>
            <person name="Gimenez G."/>
            <person name="Irimia M."/>
            <person name="Rigden D.J."/>
            <person name="Fitzpatrick D.A."/>
            <person name="Lorenzo-Morales J."/>
            <person name="Bateman A."/>
            <person name="Chiu C.H."/>
            <person name="Tang P."/>
            <person name="Hegemann P."/>
            <person name="Fromm H."/>
            <person name="Raoult D."/>
            <person name="Greub G."/>
            <person name="Miranda-Saavedra D."/>
            <person name="Chen N."/>
            <person name="Nash P."/>
            <person name="Ginger M.L."/>
            <person name="Horn M."/>
            <person name="Schaap P."/>
            <person name="Caler L."/>
            <person name="Loftus B."/>
        </authorList>
    </citation>
    <scope>NUCLEOTIDE SEQUENCE [LARGE SCALE GENOMIC DNA]</scope>
    <source>
        <strain evidence="6 7">Neff</strain>
    </source>
</reference>
<keyword evidence="3" id="KW-0833">Ubl conjugation pathway</keyword>
<proteinExistence type="inferred from homology"/>
<dbReference type="KEGG" id="acan:ACA1_261390"/>
<comment type="similarity">
    <text evidence="2">Belongs to the Tdpoz family.</text>
</comment>
<sequence>MQQEANSEDVVCPLSISLVHGQVDRTYSIGTGAWSATSRKITSHSQADAFKREQWVSFASTNKLLCFRIEYAKPVELLSIRAAGNAWMSKRPGHQLTLYDENMAIIAETCVHSDDDINMYMEVVLEPQDKTAAHGKVFYLEEKHDLCILRNYNVVARPFRPAIPKGAIMDDVHSLFNNKELSDLTVVVEGKPIYCNRAMLAGQQKTISIPEARHEVFLRLIEYLYTDDIRSELEADAYVELLMLGEQYNLPRLKAMCGVKLKQSISVNKVSTLLMTAHRHNSQQLKDLCIQYICEHHNEVVKSKDFKVLAEEPELLMEVTVKISLDGKKV</sequence>
<dbReference type="InterPro" id="IPR056423">
    <property type="entry name" value="BACK_BPM_SPOP"/>
</dbReference>
<evidence type="ECO:0000313" key="7">
    <source>
        <dbReference type="Proteomes" id="UP000011083"/>
    </source>
</evidence>
<keyword evidence="4" id="KW-0539">Nucleus</keyword>
<dbReference type="RefSeq" id="XP_004333732.1">
    <property type="nucleotide sequence ID" value="XM_004333684.1"/>
</dbReference>
<evidence type="ECO:0000256" key="3">
    <source>
        <dbReference type="ARBA" id="ARBA00022786"/>
    </source>
</evidence>
<evidence type="ECO:0000256" key="4">
    <source>
        <dbReference type="ARBA" id="ARBA00023242"/>
    </source>
</evidence>
<dbReference type="OrthoDB" id="10251809at2759"/>
<dbReference type="VEuPathDB" id="AmoebaDB:ACA1_261390"/>
<dbReference type="Pfam" id="PF24570">
    <property type="entry name" value="BACK_BPM_SPOP"/>
    <property type="match status" value="1"/>
</dbReference>
<evidence type="ECO:0000256" key="1">
    <source>
        <dbReference type="ARBA" id="ARBA00004123"/>
    </source>
</evidence>
<dbReference type="Gene3D" id="3.30.710.10">
    <property type="entry name" value="Potassium Channel Kv1.1, Chain A"/>
    <property type="match status" value="1"/>
</dbReference>
<dbReference type="GO" id="GO:0005634">
    <property type="term" value="C:nucleus"/>
    <property type="evidence" value="ECO:0007669"/>
    <property type="project" value="UniProtKB-SubCell"/>
</dbReference>
<dbReference type="PANTHER" id="PTHR24413">
    <property type="entry name" value="SPECKLE-TYPE POZ PROTEIN"/>
    <property type="match status" value="1"/>
</dbReference>
<dbReference type="InterPro" id="IPR011333">
    <property type="entry name" value="SKP1/BTB/POZ_sf"/>
</dbReference>
<evidence type="ECO:0000256" key="2">
    <source>
        <dbReference type="ARBA" id="ARBA00010846"/>
    </source>
</evidence>
<protein>
    <submittedName>
        <fullName evidence="6">BTB/POZ domain containing protein</fullName>
    </submittedName>
</protein>
<dbReference type="Proteomes" id="UP000011083">
    <property type="component" value="Unassembled WGS sequence"/>
</dbReference>
<dbReference type="SMART" id="SM00225">
    <property type="entry name" value="BTB"/>
    <property type="match status" value="1"/>
</dbReference>
<dbReference type="SUPFAM" id="SSF54695">
    <property type="entry name" value="POZ domain"/>
    <property type="match status" value="1"/>
</dbReference>
<dbReference type="EMBL" id="KB008148">
    <property type="protein sequence ID" value="ELR11719.1"/>
    <property type="molecule type" value="Genomic_DNA"/>
</dbReference>
<dbReference type="Gene3D" id="1.25.40.420">
    <property type="match status" value="1"/>
</dbReference>
<dbReference type="InterPro" id="IPR000210">
    <property type="entry name" value="BTB/POZ_dom"/>
</dbReference>
<dbReference type="STRING" id="1257118.L8GFT7"/>
<evidence type="ECO:0000313" key="6">
    <source>
        <dbReference type="EMBL" id="ELR11719.1"/>
    </source>
</evidence>
<gene>
    <name evidence="6" type="ORF">ACA1_261390</name>
</gene>
<dbReference type="AlphaFoldDB" id="L8GFT7"/>
<evidence type="ECO:0000259" key="5">
    <source>
        <dbReference type="SMART" id="SM00225"/>
    </source>
</evidence>
<name>L8GFT7_ACACF</name>
<accession>L8GFT7</accession>
<organism evidence="6 7">
    <name type="scientific">Acanthamoeba castellanii (strain ATCC 30010 / Neff)</name>
    <dbReference type="NCBI Taxonomy" id="1257118"/>
    <lineage>
        <taxon>Eukaryota</taxon>
        <taxon>Amoebozoa</taxon>
        <taxon>Discosea</taxon>
        <taxon>Longamoebia</taxon>
        <taxon>Centramoebida</taxon>
        <taxon>Acanthamoebidae</taxon>
        <taxon>Acanthamoeba</taxon>
    </lineage>
</organism>
<feature type="domain" description="BTB" evidence="5">
    <location>
        <begin position="182"/>
        <end position="265"/>
    </location>
</feature>
<dbReference type="GeneID" id="14912106"/>
<comment type="subcellular location">
    <subcellularLocation>
        <location evidence="1">Nucleus</location>
    </subcellularLocation>
</comment>